<proteinExistence type="predicted"/>
<dbReference type="AlphaFoldDB" id="A0ABD1LJC9"/>
<comment type="caution">
    <text evidence="1">The sequence shown here is derived from an EMBL/GenBank/DDBJ whole genome shotgun (WGS) entry which is preliminary data.</text>
</comment>
<keyword evidence="2" id="KW-1185">Reference proteome</keyword>
<organism evidence="1 2">
    <name type="scientific">Flemingia macrophylla</name>
    <dbReference type="NCBI Taxonomy" id="520843"/>
    <lineage>
        <taxon>Eukaryota</taxon>
        <taxon>Viridiplantae</taxon>
        <taxon>Streptophyta</taxon>
        <taxon>Embryophyta</taxon>
        <taxon>Tracheophyta</taxon>
        <taxon>Spermatophyta</taxon>
        <taxon>Magnoliopsida</taxon>
        <taxon>eudicotyledons</taxon>
        <taxon>Gunneridae</taxon>
        <taxon>Pentapetalae</taxon>
        <taxon>rosids</taxon>
        <taxon>fabids</taxon>
        <taxon>Fabales</taxon>
        <taxon>Fabaceae</taxon>
        <taxon>Papilionoideae</taxon>
        <taxon>50 kb inversion clade</taxon>
        <taxon>NPAAA clade</taxon>
        <taxon>indigoferoid/millettioid clade</taxon>
        <taxon>Phaseoleae</taxon>
        <taxon>Flemingia</taxon>
    </lineage>
</organism>
<sequence>MVKDFNEDSGLKNVLVMQLHRKRQDKELPYTKGFLMTNFPVRPTTLAAMRQFFMLFMTYMKNQSINGICGNFLRHDASLFLLPPAQIIPADLANEYPQILPGYPRHLF</sequence>
<name>A0ABD1LJC9_9FABA</name>
<evidence type="ECO:0000313" key="2">
    <source>
        <dbReference type="Proteomes" id="UP001603857"/>
    </source>
</evidence>
<evidence type="ECO:0000313" key="1">
    <source>
        <dbReference type="EMBL" id="KAL2323597.1"/>
    </source>
</evidence>
<dbReference type="Proteomes" id="UP001603857">
    <property type="component" value="Unassembled WGS sequence"/>
</dbReference>
<reference evidence="1 2" key="1">
    <citation type="submission" date="2024-08" db="EMBL/GenBank/DDBJ databases">
        <title>Insights into the chromosomal genome structure of Flemingia macrophylla.</title>
        <authorList>
            <person name="Ding Y."/>
            <person name="Zhao Y."/>
            <person name="Bi W."/>
            <person name="Wu M."/>
            <person name="Zhao G."/>
            <person name="Gong Y."/>
            <person name="Li W."/>
            <person name="Zhang P."/>
        </authorList>
    </citation>
    <scope>NUCLEOTIDE SEQUENCE [LARGE SCALE GENOMIC DNA]</scope>
    <source>
        <strain evidence="1">DYQJB</strain>
        <tissue evidence="1">Leaf</tissue>
    </source>
</reference>
<protein>
    <submittedName>
        <fullName evidence="1">Uncharacterized protein</fullName>
    </submittedName>
</protein>
<accession>A0ABD1LJC9</accession>
<gene>
    <name evidence="1" type="ORF">Fmac_027976</name>
</gene>
<dbReference type="EMBL" id="JBGMDY010000009">
    <property type="protein sequence ID" value="KAL2323597.1"/>
    <property type="molecule type" value="Genomic_DNA"/>
</dbReference>